<feature type="compositionally biased region" description="Basic and acidic residues" evidence="1">
    <location>
        <begin position="197"/>
        <end position="211"/>
    </location>
</feature>
<feature type="compositionally biased region" description="Polar residues" evidence="1">
    <location>
        <begin position="1"/>
        <end position="26"/>
    </location>
</feature>
<reference evidence="2 3" key="1">
    <citation type="submission" date="2024-05" db="EMBL/GenBank/DDBJ databases">
        <title>A draft genome resource for the thread blight pathogen Marasmius tenuissimus strain MS-2.</title>
        <authorList>
            <person name="Yulfo-Soto G.E."/>
            <person name="Baruah I.K."/>
            <person name="Amoako-Attah I."/>
            <person name="Bukari Y."/>
            <person name="Meinhardt L.W."/>
            <person name="Bailey B.A."/>
            <person name="Cohen S.P."/>
        </authorList>
    </citation>
    <scope>NUCLEOTIDE SEQUENCE [LARGE SCALE GENOMIC DNA]</scope>
    <source>
        <strain evidence="2 3">MS-2</strain>
    </source>
</reference>
<sequence length="225" mass="24142">MDSENQANSTTVSQVATHDLSSNTRLQARATCLGPKPLFPKSKAPSASPRPRRSTGRLSFPKQLSRQPTPRFLHGPVQNVKSATRGSPLVRPPLKRAQVGSQKANTKTGESSIGPDDIDMAGLALETEDQITRAGLPGRPQDCVGKLVIQTRKSTRPCSADTTSKCARTHSRGSIQDIHEVEGKEAADSTGLVQQDADNHDDANKSDRKNENSGCRGTDDPETPL</sequence>
<feature type="region of interest" description="Disordered" evidence="1">
    <location>
        <begin position="1"/>
        <end position="118"/>
    </location>
</feature>
<keyword evidence="3" id="KW-1185">Reference proteome</keyword>
<organism evidence="2 3">
    <name type="scientific">Marasmius tenuissimus</name>
    <dbReference type="NCBI Taxonomy" id="585030"/>
    <lineage>
        <taxon>Eukaryota</taxon>
        <taxon>Fungi</taxon>
        <taxon>Dikarya</taxon>
        <taxon>Basidiomycota</taxon>
        <taxon>Agaricomycotina</taxon>
        <taxon>Agaricomycetes</taxon>
        <taxon>Agaricomycetidae</taxon>
        <taxon>Agaricales</taxon>
        <taxon>Marasmiineae</taxon>
        <taxon>Marasmiaceae</taxon>
        <taxon>Marasmius</taxon>
    </lineage>
</organism>
<proteinExistence type="predicted"/>
<comment type="caution">
    <text evidence="2">The sequence shown here is derived from an EMBL/GenBank/DDBJ whole genome shotgun (WGS) entry which is preliminary data.</text>
</comment>
<gene>
    <name evidence="2" type="ORF">AAF712_007764</name>
</gene>
<evidence type="ECO:0000256" key="1">
    <source>
        <dbReference type="SAM" id="MobiDB-lite"/>
    </source>
</evidence>
<dbReference type="Proteomes" id="UP001437256">
    <property type="component" value="Unassembled WGS sequence"/>
</dbReference>
<feature type="compositionally biased region" description="Polar residues" evidence="1">
    <location>
        <begin position="99"/>
        <end position="111"/>
    </location>
</feature>
<feature type="compositionally biased region" description="Low complexity" evidence="1">
    <location>
        <begin position="40"/>
        <end position="49"/>
    </location>
</feature>
<dbReference type="EMBL" id="JBBXMP010000050">
    <property type="protein sequence ID" value="KAL0065253.1"/>
    <property type="molecule type" value="Genomic_DNA"/>
</dbReference>
<evidence type="ECO:0000313" key="3">
    <source>
        <dbReference type="Proteomes" id="UP001437256"/>
    </source>
</evidence>
<protein>
    <submittedName>
        <fullName evidence="2">Uncharacterized protein</fullName>
    </submittedName>
</protein>
<feature type="compositionally biased region" description="Polar residues" evidence="1">
    <location>
        <begin position="156"/>
        <end position="166"/>
    </location>
</feature>
<feature type="compositionally biased region" description="Basic and acidic residues" evidence="1">
    <location>
        <begin position="177"/>
        <end position="187"/>
    </location>
</feature>
<name>A0ABR2ZWT4_9AGAR</name>
<feature type="region of interest" description="Disordered" evidence="1">
    <location>
        <begin position="153"/>
        <end position="225"/>
    </location>
</feature>
<accession>A0ABR2ZWT4</accession>
<evidence type="ECO:0000313" key="2">
    <source>
        <dbReference type="EMBL" id="KAL0065253.1"/>
    </source>
</evidence>